<comment type="caution">
    <text evidence="5">The sequence shown here is derived from an EMBL/GenBank/DDBJ whole genome shotgun (WGS) entry which is preliminary data.</text>
</comment>
<dbReference type="InterPro" id="IPR040351">
    <property type="entry name" value="RAB3IL/RAB3IP/Sec2"/>
</dbReference>
<dbReference type="Proteomes" id="UP001172684">
    <property type="component" value="Unassembled WGS sequence"/>
</dbReference>
<name>A0ABQ9NTC9_9PEZI</name>
<dbReference type="InterPro" id="IPR009449">
    <property type="entry name" value="Sec2_N"/>
</dbReference>
<dbReference type="EMBL" id="JAPDRL010000026">
    <property type="protein sequence ID" value="KAJ9665657.1"/>
    <property type="molecule type" value="Genomic_DNA"/>
</dbReference>
<dbReference type="SUPFAM" id="SSF144284">
    <property type="entry name" value="Sec2 N-terminal region"/>
    <property type="match status" value="1"/>
</dbReference>
<evidence type="ECO:0000313" key="5">
    <source>
        <dbReference type="EMBL" id="KAJ9665657.1"/>
    </source>
</evidence>
<evidence type="ECO:0000256" key="3">
    <source>
        <dbReference type="SAM" id="MobiDB-lite"/>
    </source>
</evidence>
<reference evidence="5" key="1">
    <citation type="submission" date="2022-10" db="EMBL/GenBank/DDBJ databases">
        <title>Culturing micro-colonial fungi from biological soil crusts in the Mojave desert and describing Neophaeococcomyces mojavensis, and introducing the new genera and species Taxawa tesnikishii.</title>
        <authorList>
            <person name="Kurbessoian T."/>
            <person name="Stajich J.E."/>
        </authorList>
    </citation>
    <scope>NUCLEOTIDE SEQUENCE</scope>
    <source>
        <strain evidence="5">TK_1</strain>
    </source>
</reference>
<sequence>MSATVAAAVPATEPQGTCVEASACPLCGSAFPRPQDQEAQQRVSELEVQVRILTGKATAAADKLADYEDRFLQQVNFSGDDLPSAGQPPEGTDTGLPGRPSLEAGNARPCVTRTTSKSRFSFLSRKAASTSIVPTLGNPDPDVLPTRTSDPHALMAALANEQHLREQAETKATQMSAEIEDLSVTLFQQANEMVAEERKARARLEERIQVLEKRDRERTKRLDRLEEALTRIGRVRGLLGS</sequence>
<gene>
    <name evidence="5" type="ORF">H2201_004141</name>
</gene>
<feature type="domain" description="GDP/GTP exchange factor Sec2 N-terminal" evidence="4">
    <location>
        <begin position="149"/>
        <end position="230"/>
    </location>
</feature>
<evidence type="ECO:0000256" key="2">
    <source>
        <dbReference type="SAM" id="Coils"/>
    </source>
</evidence>
<keyword evidence="6" id="KW-1185">Reference proteome</keyword>
<organism evidence="5 6">
    <name type="scientific">Coniosporium apollinis</name>
    <dbReference type="NCBI Taxonomy" id="61459"/>
    <lineage>
        <taxon>Eukaryota</taxon>
        <taxon>Fungi</taxon>
        <taxon>Dikarya</taxon>
        <taxon>Ascomycota</taxon>
        <taxon>Pezizomycotina</taxon>
        <taxon>Dothideomycetes</taxon>
        <taxon>Dothideomycetes incertae sedis</taxon>
        <taxon>Coniosporium</taxon>
    </lineage>
</organism>
<keyword evidence="1 2" id="KW-0175">Coiled coil</keyword>
<dbReference type="Pfam" id="PF06428">
    <property type="entry name" value="Sec2p"/>
    <property type="match status" value="1"/>
</dbReference>
<feature type="region of interest" description="Disordered" evidence="3">
    <location>
        <begin position="76"/>
        <end position="113"/>
    </location>
</feature>
<dbReference type="Gene3D" id="6.10.140.910">
    <property type="match status" value="1"/>
</dbReference>
<proteinExistence type="predicted"/>
<dbReference type="PANTHER" id="PTHR14430:SF4">
    <property type="entry name" value="GDP_GTP EXCHANGE FACTOR SEC2 N-TERMINAL DOMAIN-CONTAINING PROTEIN"/>
    <property type="match status" value="1"/>
</dbReference>
<feature type="coiled-coil region" evidence="2">
    <location>
        <begin position="158"/>
        <end position="228"/>
    </location>
</feature>
<protein>
    <recommendedName>
        <fullName evidence="4">GDP/GTP exchange factor Sec2 N-terminal domain-containing protein</fullName>
    </recommendedName>
</protein>
<evidence type="ECO:0000313" key="6">
    <source>
        <dbReference type="Proteomes" id="UP001172684"/>
    </source>
</evidence>
<dbReference type="PANTHER" id="PTHR14430">
    <property type="entry name" value="RABIN3-RELATED"/>
    <property type="match status" value="1"/>
</dbReference>
<accession>A0ABQ9NTC9</accession>
<evidence type="ECO:0000256" key="1">
    <source>
        <dbReference type="ARBA" id="ARBA00023054"/>
    </source>
</evidence>
<evidence type="ECO:0000259" key="4">
    <source>
        <dbReference type="Pfam" id="PF06428"/>
    </source>
</evidence>